<dbReference type="InterPro" id="IPR036388">
    <property type="entry name" value="WH-like_DNA-bd_sf"/>
</dbReference>
<evidence type="ECO:0000256" key="3">
    <source>
        <dbReference type="SAM" id="MobiDB-lite"/>
    </source>
</evidence>
<evidence type="ECO:0000313" key="6">
    <source>
        <dbReference type="Proteomes" id="UP000585474"/>
    </source>
</evidence>
<keyword evidence="2" id="KW-0611">Plant defense</keyword>
<dbReference type="SUPFAM" id="SSF52047">
    <property type="entry name" value="RNI-like"/>
    <property type="match status" value="1"/>
</dbReference>
<reference evidence="5 6" key="1">
    <citation type="submission" date="2019-07" db="EMBL/GenBank/DDBJ databases">
        <title>De Novo Assembly of kiwifruit Actinidia rufa.</title>
        <authorList>
            <person name="Sugita-Konishi S."/>
            <person name="Sato K."/>
            <person name="Mori E."/>
            <person name="Abe Y."/>
            <person name="Kisaki G."/>
            <person name="Hamano K."/>
            <person name="Suezawa K."/>
            <person name="Otani M."/>
            <person name="Fukuda T."/>
            <person name="Manabe T."/>
            <person name="Gomi K."/>
            <person name="Tabuchi M."/>
            <person name="Akimitsu K."/>
            <person name="Kataoka I."/>
        </authorList>
    </citation>
    <scope>NUCLEOTIDE SEQUENCE [LARGE SCALE GENOMIC DNA]</scope>
    <source>
        <strain evidence="6">cv. Fuchu</strain>
    </source>
</reference>
<dbReference type="Gene3D" id="3.80.10.10">
    <property type="entry name" value="Ribonuclease Inhibitor"/>
    <property type="match status" value="1"/>
</dbReference>
<evidence type="ECO:0000256" key="2">
    <source>
        <dbReference type="ARBA" id="ARBA00022821"/>
    </source>
</evidence>
<proteinExistence type="predicted"/>
<feature type="region of interest" description="Disordered" evidence="3">
    <location>
        <begin position="146"/>
        <end position="165"/>
    </location>
</feature>
<dbReference type="PANTHER" id="PTHR47186">
    <property type="entry name" value="LEUCINE-RICH REPEAT-CONTAINING PROTEIN 57"/>
    <property type="match status" value="1"/>
</dbReference>
<feature type="domain" description="Disease resistance R13L4/SHOC-2-like LRR" evidence="4">
    <location>
        <begin position="334"/>
        <end position="535"/>
    </location>
</feature>
<dbReference type="InterPro" id="IPR055414">
    <property type="entry name" value="LRR_R13L4/SHOC2-like"/>
</dbReference>
<dbReference type="PANTHER" id="PTHR47186:SF54">
    <property type="entry name" value="DISEASE RESISTANCE RPP13-LIKE PROTEIN 4"/>
    <property type="match status" value="1"/>
</dbReference>
<dbReference type="Gene3D" id="1.10.10.10">
    <property type="entry name" value="Winged helix-like DNA-binding domain superfamily/Winged helix DNA-binding domain"/>
    <property type="match status" value="1"/>
</dbReference>
<dbReference type="OrthoDB" id="1110401at2759"/>
<keyword evidence="1" id="KW-0677">Repeat</keyword>
<feature type="compositionally biased region" description="Polar residues" evidence="3">
    <location>
        <begin position="20"/>
        <end position="51"/>
    </location>
</feature>
<sequence>MSIREATSPPPSSSSHDTHNPSVQYASPSETKFSIRSSEAQIVKSKQTISKSKPLKHHHHDDASSSTTVINKNEDNNNRSHALCKSIRQDLFFMKEKITEGKKCVEMDDQVKKAHVKFEELQAKGNPEGELDELKKDIKKLKSKIPSQSRTYSADSNTHRNSWPDINKSNDEMMYMMEPKVEDTMDPAHLWKVFFDLPRHVRHCLLCFLLFPEKAVIRRRVMIYLWIADSDLERMDEYIANKILDKLTKSGLIKPVYQKFRLEPDSCTMSLSVRSTLSEIAEREGCYKYDQHLINVGEAIIDSALYEEKVYLTTLYLGRWQSSTTHHIEVANTNMLRWSNNLEKLRFLSLQGISLISELPSFISKLTHLEILDLRACHNLEEIPHAIGSLMWLTHLDMSECYFLEYIPKSLGNLTRLEVLKGFFIGDSKEKKLSCTLDDLSRLQDLRKLNIYTSAEDFPTEKHLNALQKFRALRKLTISWGGCSLLGENDTNPLGKSHLALPFTLEKLELQCFRWKSPPSWLRLADMKELKNLYIIGGKLCDLGQFHEVIGEDGWTVKILRLKYLNELKEDWTHLRILFPKLVFLHKVKCPKLTGSECDEDGVWINTEAIDQAHLEELKAQLAVYAADEQRKMLHNLGRIAARMKKVGTLRLKFLNGYRWIV</sequence>
<protein>
    <recommendedName>
        <fullName evidence="4">Disease resistance R13L4/SHOC-2-like LRR domain-containing protein</fullName>
    </recommendedName>
</protein>
<dbReference type="Pfam" id="PF23598">
    <property type="entry name" value="LRR_14"/>
    <property type="match status" value="1"/>
</dbReference>
<dbReference type="GO" id="GO:0006952">
    <property type="term" value="P:defense response"/>
    <property type="evidence" value="ECO:0007669"/>
    <property type="project" value="UniProtKB-KW"/>
</dbReference>
<dbReference type="EMBL" id="BJWL01000010">
    <property type="protein sequence ID" value="GFY95286.1"/>
    <property type="molecule type" value="Genomic_DNA"/>
</dbReference>
<dbReference type="Proteomes" id="UP000585474">
    <property type="component" value="Unassembled WGS sequence"/>
</dbReference>
<evidence type="ECO:0000256" key="1">
    <source>
        <dbReference type="ARBA" id="ARBA00022737"/>
    </source>
</evidence>
<accession>A0A7J0FA22</accession>
<organism evidence="5 6">
    <name type="scientific">Actinidia rufa</name>
    <dbReference type="NCBI Taxonomy" id="165716"/>
    <lineage>
        <taxon>Eukaryota</taxon>
        <taxon>Viridiplantae</taxon>
        <taxon>Streptophyta</taxon>
        <taxon>Embryophyta</taxon>
        <taxon>Tracheophyta</taxon>
        <taxon>Spermatophyta</taxon>
        <taxon>Magnoliopsida</taxon>
        <taxon>eudicotyledons</taxon>
        <taxon>Gunneridae</taxon>
        <taxon>Pentapetalae</taxon>
        <taxon>asterids</taxon>
        <taxon>Ericales</taxon>
        <taxon>Actinidiaceae</taxon>
        <taxon>Actinidia</taxon>
    </lineage>
</organism>
<evidence type="ECO:0000259" key="4">
    <source>
        <dbReference type="Pfam" id="PF23598"/>
    </source>
</evidence>
<comment type="caution">
    <text evidence="5">The sequence shown here is derived from an EMBL/GenBank/DDBJ whole genome shotgun (WGS) entry which is preliminary data.</text>
</comment>
<name>A0A7J0FA22_9ERIC</name>
<evidence type="ECO:0000313" key="5">
    <source>
        <dbReference type="EMBL" id="GFY95286.1"/>
    </source>
</evidence>
<keyword evidence="6" id="KW-1185">Reference proteome</keyword>
<feature type="region of interest" description="Disordered" evidence="3">
    <location>
        <begin position="1"/>
        <end position="77"/>
    </location>
</feature>
<dbReference type="AlphaFoldDB" id="A0A7J0FA22"/>
<dbReference type="InterPro" id="IPR032675">
    <property type="entry name" value="LRR_dom_sf"/>
</dbReference>
<feature type="compositionally biased region" description="Polar residues" evidence="3">
    <location>
        <begin position="146"/>
        <end position="161"/>
    </location>
</feature>
<gene>
    <name evidence="5" type="ORF">Acr_10g0006710</name>
</gene>